<dbReference type="Pfam" id="PF01177">
    <property type="entry name" value="Asp_Glu_race"/>
    <property type="match status" value="1"/>
</dbReference>
<dbReference type="InterPro" id="IPR001920">
    <property type="entry name" value="Asp/Glu_race"/>
</dbReference>
<organism evidence="1 2">
    <name type="scientific">Coprococcus comes</name>
    <dbReference type="NCBI Taxonomy" id="410072"/>
    <lineage>
        <taxon>Bacteria</taxon>
        <taxon>Bacillati</taxon>
        <taxon>Bacillota</taxon>
        <taxon>Clostridia</taxon>
        <taxon>Lachnospirales</taxon>
        <taxon>Lachnospiraceae</taxon>
        <taxon>Coprococcus</taxon>
    </lineage>
</organism>
<dbReference type="Proteomes" id="UP000286595">
    <property type="component" value="Unassembled WGS sequence"/>
</dbReference>
<sequence length="220" mass="24402">MKSIALLHTVQSVADIFGKELQEFLPEPVIIRNLWDDYLANHPQEVGEFTIENRSRLFLDMKSLEMTNADVIAVTCSTLTPIVEKIRPFISVPVIAIDDAMGRKAAKEGNKILVLATAGSTLDPTADKIYGEAEKIGKKVIIDKVAVKEAYEALRTMEMDRHDEILKKAAKKIKGYDCIVLAQASMAHLEKAISEITNCKTLTSPGLCMEEIKETLKKIS</sequence>
<protein>
    <submittedName>
        <fullName evidence="1">Asp/Glu racemase</fullName>
    </submittedName>
</protein>
<dbReference type="InterPro" id="IPR015942">
    <property type="entry name" value="Asp/Glu/hydantoin_racemase"/>
</dbReference>
<name>A0A3R6ILN2_9FIRM</name>
<comment type="caution">
    <text evidence="1">The sequence shown here is derived from an EMBL/GenBank/DDBJ whole genome shotgun (WGS) entry which is preliminary data.</text>
</comment>
<evidence type="ECO:0000313" key="2">
    <source>
        <dbReference type="Proteomes" id="UP000286595"/>
    </source>
</evidence>
<dbReference type="EMBL" id="QRIM01000010">
    <property type="protein sequence ID" value="RHG60057.1"/>
    <property type="molecule type" value="Genomic_DNA"/>
</dbReference>
<gene>
    <name evidence="1" type="ORF">DW252_09725</name>
</gene>
<dbReference type="RefSeq" id="WP_118218291.1">
    <property type="nucleotide sequence ID" value="NZ_QRIM01000010.1"/>
</dbReference>
<reference evidence="1 2" key="1">
    <citation type="submission" date="2018-08" db="EMBL/GenBank/DDBJ databases">
        <title>A genome reference for cultivated species of the human gut microbiota.</title>
        <authorList>
            <person name="Zou Y."/>
            <person name="Xue W."/>
            <person name="Luo G."/>
        </authorList>
    </citation>
    <scope>NUCLEOTIDE SEQUENCE [LARGE SCALE GENOMIC DNA]</scope>
    <source>
        <strain evidence="1 2">AM22-12LB</strain>
    </source>
</reference>
<dbReference type="AlphaFoldDB" id="A0A3R6ILN2"/>
<accession>A0A3R6ILN2</accession>
<proteinExistence type="predicted"/>
<evidence type="ECO:0000313" key="1">
    <source>
        <dbReference type="EMBL" id="RHG60057.1"/>
    </source>
</evidence>
<dbReference type="Gene3D" id="3.40.50.1860">
    <property type="match status" value="2"/>
</dbReference>
<dbReference type="GO" id="GO:0047661">
    <property type="term" value="F:amino-acid racemase activity"/>
    <property type="evidence" value="ECO:0007669"/>
    <property type="project" value="InterPro"/>
</dbReference>